<sequence precursor="true">MKVLALPMAVTAMLLILAQNTQSVYLQYEGFQVNLDSVKKLDKLLEQLRGFHHQMGDQRDPSILCSDPALPSDLQPVCENSQAVNIFRALRYINQEECELCINMACTGY</sequence>
<evidence type="ECO:0000256" key="5">
    <source>
        <dbReference type="ARBA" id="ARBA00023157"/>
    </source>
</evidence>
<evidence type="ECO:0000256" key="4">
    <source>
        <dbReference type="ARBA" id="ARBA00022729"/>
    </source>
</evidence>
<comment type="subcellular location">
    <subcellularLocation>
        <location evidence="1">Secreted</location>
    </subcellularLocation>
</comment>
<evidence type="ECO:0000256" key="2">
    <source>
        <dbReference type="ARBA" id="ARBA00009883"/>
    </source>
</evidence>
<evidence type="ECO:0000313" key="9">
    <source>
        <dbReference type="EMBL" id="AQS82303.1"/>
    </source>
</evidence>
<comment type="similarity">
    <text evidence="2">Belongs to the guanylin family.</text>
</comment>
<name>A0A1S6JV63_DIDVI</name>
<dbReference type="EMBL" id="KY211743">
    <property type="protein sequence ID" value="AQS82303.1"/>
    <property type="molecule type" value="mRNA"/>
</dbReference>
<evidence type="ECO:0000256" key="1">
    <source>
        <dbReference type="ARBA" id="ARBA00004613"/>
    </source>
</evidence>
<reference evidence="9" key="1">
    <citation type="journal article" date="1999" name="Endocrinology">
        <title>Lymphoguanylin: cloning and characterization of a unique member of the guanylin peptide family.</title>
        <authorList>
            <person name="Forte L.R."/>
            <person name="Eber S.L."/>
            <person name="Fan X."/>
            <person name="London R.M."/>
            <person name="Wang Y."/>
            <person name="Rowland L.M."/>
            <person name="Chin D.T."/>
            <person name="Freeman R.H."/>
            <person name="Krause W.J."/>
        </authorList>
    </citation>
    <scope>NUCLEOTIDE SEQUENCE</scope>
</reference>
<dbReference type="GO" id="GO:0005576">
    <property type="term" value="C:extracellular region"/>
    <property type="evidence" value="ECO:0007669"/>
    <property type="project" value="UniProtKB-SubCell"/>
</dbReference>
<comment type="function">
    <text evidence="6">Endogenous activator of intestinal guanylate cyclase. It stimulates this enzyme through the same receptor binding region as the heat-stable enterotoxins. May be a potent physiological regulator of intestinal fluid and electrolyte transport. May be an autocrine/paracrine regulator of intestinal salt and water transport.</text>
</comment>
<evidence type="ECO:0000256" key="3">
    <source>
        <dbReference type="ARBA" id="ARBA00022525"/>
    </source>
</evidence>
<organism evidence="9">
    <name type="scientific">Didelphis virginiana</name>
    <name type="common">North American opossum</name>
    <name type="synonym">Didelphis marsupialis virginiana</name>
    <dbReference type="NCBI Taxonomy" id="9267"/>
    <lineage>
        <taxon>Eukaryota</taxon>
        <taxon>Metazoa</taxon>
        <taxon>Chordata</taxon>
        <taxon>Craniata</taxon>
        <taxon>Vertebrata</taxon>
        <taxon>Euteleostomi</taxon>
        <taxon>Mammalia</taxon>
        <taxon>Metatheria</taxon>
        <taxon>Didelphimorphia</taxon>
        <taxon>Didelphidae</taxon>
        <taxon>Didelphis</taxon>
    </lineage>
</organism>
<protein>
    <recommendedName>
        <fullName evidence="7">Guanylate cyclase activator 2B</fullName>
    </recommendedName>
</protein>
<reference evidence="9" key="2">
    <citation type="journal article" date="2017" name="J. Theor. Biol.">
        <title>Theoretical structural characterization of lymphoguanylin: A potential candidate for the development of drugs to treat gastrointestinal disorders.</title>
        <authorList>
            <person name="Pires A.S."/>
            <person name="Porto W.F."/>
            <person name="Castro P.O."/>
            <person name="Franco O.L."/>
            <person name="Alencar S.A."/>
        </authorList>
    </citation>
    <scope>NUCLEOTIDE SEQUENCE</scope>
</reference>
<dbReference type="PIRSF" id="PIRSF001849">
    <property type="entry name" value="Guanylin"/>
    <property type="match status" value="1"/>
</dbReference>
<feature type="signal peptide" evidence="8">
    <location>
        <begin position="1"/>
        <end position="23"/>
    </location>
</feature>
<keyword evidence="3" id="KW-0964">Secreted</keyword>
<dbReference type="InterPro" id="IPR036382">
    <property type="entry name" value="Guanylin_sf"/>
</dbReference>
<dbReference type="AlphaFoldDB" id="A0A1S6JV63"/>
<dbReference type="InterPro" id="IPR000879">
    <property type="entry name" value="Guanylin"/>
</dbReference>
<evidence type="ECO:0000256" key="7">
    <source>
        <dbReference type="ARBA" id="ARBA00041176"/>
    </source>
</evidence>
<dbReference type="GO" id="GO:0030250">
    <property type="term" value="F:guanylate cyclase activator activity"/>
    <property type="evidence" value="ECO:0007669"/>
    <property type="project" value="InterPro"/>
</dbReference>
<accession>A0A1S6JV63</accession>
<dbReference type="PRINTS" id="PR00774">
    <property type="entry name" value="GUANYLIN"/>
</dbReference>
<evidence type="ECO:0000256" key="6">
    <source>
        <dbReference type="ARBA" id="ARBA00037765"/>
    </source>
</evidence>
<keyword evidence="4 8" id="KW-0732">Signal</keyword>
<dbReference type="Pfam" id="PF02058">
    <property type="entry name" value="Guanylin"/>
    <property type="match status" value="1"/>
</dbReference>
<feature type="chain" id="PRO_5010553981" description="Guanylate cyclase activator 2B" evidence="8">
    <location>
        <begin position="24"/>
        <end position="109"/>
    </location>
</feature>
<dbReference type="Gene3D" id="3.90.1450.10">
    <property type="entry name" value="Guanylin"/>
    <property type="match status" value="1"/>
</dbReference>
<proteinExistence type="evidence at transcript level"/>
<keyword evidence="5" id="KW-1015">Disulfide bond</keyword>
<dbReference type="PANTHER" id="PTHR11318">
    <property type="entry name" value="GUANYLIN FAMILY MEMBER"/>
    <property type="match status" value="1"/>
</dbReference>
<dbReference type="SUPFAM" id="SSF89890">
    <property type="entry name" value="Proguanylin"/>
    <property type="match status" value="1"/>
</dbReference>
<dbReference type="PANTHER" id="PTHR11318:SF4">
    <property type="entry name" value="GUANYLATE CYCLASE ACTIVATOR 2B"/>
    <property type="match status" value="1"/>
</dbReference>
<evidence type="ECO:0000256" key="8">
    <source>
        <dbReference type="SAM" id="SignalP"/>
    </source>
</evidence>